<sequence>MAITGAPACAWCNEKIHRMGILERYQLILFHAPVLDLKAVSKVNRQELGGFLEHVQPRAARAGMVGIDLDRAPAFWSRPASEQIEADGCGE</sequence>
<dbReference type="EMBL" id="JAMKPW020000044">
    <property type="protein sequence ID" value="KAK8192671.1"/>
    <property type="molecule type" value="Genomic_DNA"/>
</dbReference>
<dbReference type="Proteomes" id="UP001320706">
    <property type="component" value="Unassembled WGS sequence"/>
</dbReference>
<name>A0ACC3S2S0_9PEZI</name>
<keyword evidence="2" id="KW-1185">Reference proteome</keyword>
<comment type="caution">
    <text evidence="1">The sequence shown here is derived from an EMBL/GenBank/DDBJ whole genome shotgun (WGS) entry which is preliminary data.</text>
</comment>
<accession>A0ACC3S2S0</accession>
<reference evidence="1" key="1">
    <citation type="submission" date="2024-02" db="EMBL/GenBank/DDBJ databases">
        <title>Metagenome Assembled Genome of Zalaria obscura JY119.</title>
        <authorList>
            <person name="Vighnesh L."/>
            <person name="Jagadeeshwari U."/>
            <person name="Venkata Ramana C."/>
            <person name="Sasikala C."/>
        </authorList>
    </citation>
    <scope>NUCLEOTIDE SEQUENCE</scope>
    <source>
        <strain evidence="1">JY119</strain>
    </source>
</reference>
<evidence type="ECO:0000313" key="1">
    <source>
        <dbReference type="EMBL" id="KAK8192671.1"/>
    </source>
</evidence>
<protein>
    <submittedName>
        <fullName evidence="1">Uncharacterized protein</fullName>
    </submittedName>
</protein>
<proteinExistence type="predicted"/>
<evidence type="ECO:0000313" key="2">
    <source>
        <dbReference type="Proteomes" id="UP001320706"/>
    </source>
</evidence>
<gene>
    <name evidence="1" type="ORF">M8818_007843</name>
</gene>
<organism evidence="1 2">
    <name type="scientific">Zalaria obscura</name>
    <dbReference type="NCBI Taxonomy" id="2024903"/>
    <lineage>
        <taxon>Eukaryota</taxon>
        <taxon>Fungi</taxon>
        <taxon>Dikarya</taxon>
        <taxon>Ascomycota</taxon>
        <taxon>Pezizomycotina</taxon>
        <taxon>Dothideomycetes</taxon>
        <taxon>Dothideomycetidae</taxon>
        <taxon>Dothideales</taxon>
        <taxon>Zalariaceae</taxon>
        <taxon>Zalaria</taxon>
    </lineage>
</organism>